<dbReference type="KEGG" id="bgo:BM43_3804"/>
<gene>
    <name evidence="1" type="ORF">DM48_7756</name>
    <name evidence="2" type="ORF">NYZ96_11915</name>
</gene>
<evidence type="ECO:0000313" key="2">
    <source>
        <dbReference type="EMBL" id="UWX68940.1"/>
    </source>
</evidence>
<dbReference type="EMBL" id="CP104214">
    <property type="protein sequence ID" value="UWX68940.1"/>
    <property type="molecule type" value="Genomic_DNA"/>
</dbReference>
<protein>
    <recommendedName>
        <fullName evidence="4">DUF596 domain-containing protein</fullName>
    </recommendedName>
</protein>
<dbReference type="SUPFAM" id="SSF160472">
    <property type="entry name" value="NMB0513-like"/>
    <property type="match status" value="1"/>
</dbReference>
<reference evidence="1 3" key="1">
    <citation type="submission" date="2014-04" db="EMBL/GenBank/DDBJ databases">
        <authorList>
            <person name="Bishop-Lilly K.A."/>
            <person name="Broomall S.M."/>
            <person name="Chain P.S."/>
            <person name="Chertkov O."/>
            <person name="Coyne S.R."/>
            <person name="Daligault H.E."/>
            <person name="Davenport K.W."/>
            <person name="Erkkila T."/>
            <person name="Frey K.G."/>
            <person name="Gibbons H.S."/>
            <person name="Gu W."/>
            <person name="Jaissle J."/>
            <person name="Johnson S.L."/>
            <person name="Koroleva G.I."/>
            <person name="Ladner J.T."/>
            <person name="Lo C.-C."/>
            <person name="Minogue T.D."/>
            <person name="Munk C."/>
            <person name="Palacios G.F."/>
            <person name="Redden C.L."/>
            <person name="Rosenzweig C.N."/>
            <person name="Scholz M.B."/>
            <person name="Teshima H."/>
            <person name="Xu Y."/>
        </authorList>
    </citation>
    <scope>NUCLEOTIDE SEQUENCE [LARGE SCALE GENOMIC DNA]</scope>
    <source>
        <strain evidence="1">Gladioli</strain>
        <strain evidence="3">gladioli</strain>
    </source>
</reference>
<name>A0AAP8S557_BURGA</name>
<dbReference type="Gene3D" id="1.10.3510.10">
    <property type="entry name" value="NMB0513-like"/>
    <property type="match status" value="1"/>
</dbReference>
<dbReference type="Proteomes" id="UP001059745">
    <property type="component" value="Chromosome 1"/>
</dbReference>
<proteinExistence type="predicted"/>
<evidence type="ECO:0000313" key="3">
    <source>
        <dbReference type="Proteomes" id="UP000029590"/>
    </source>
</evidence>
<evidence type="ECO:0000313" key="1">
    <source>
        <dbReference type="EMBL" id="KGC11546.1"/>
    </source>
</evidence>
<dbReference type="EMBL" id="JPGG01000017">
    <property type="protein sequence ID" value="KGC11546.1"/>
    <property type="molecule type" value="Genomic_DNA"/>
</dbReference>
<evidence type="ECO:0008006" key="4">
    <source>
        <dbReference type="Google" id="ProtNLM"/>
    </source>
</evidence>
<organism evidence="1 3">
    <name type="scientific">Burkholderia gladioli</name>
    <name type="common">Pseudomonas marginata</name>
    <name type="synonym">Phytomonas marginata</name>
    <dbReference type="NCBI Taxonomy" id="28095"/>
    <lineage>
        <taxon>Bacteria</taxon>
        <taxon>Pseudomonadati</taxon>
        <taxon>Pseudomonadota</taxon>
        <taxon>Betaproteobacteria</taxon>
        <taxon>Burkholderiales</taxon>
        <taxon>Burkholderiaceae</taxon>
        <taxon>Burkholderia</taxon>
    </lineage>
</organism>
<accession>A0AAP8S557</accession>
<reference evidence="2" key="2">
    <citation type="submission" date="2022-09" db="EMBL/GenBank/DDBJ databases">
        <title>Genomic of Burkholderia gladioli.</title>
        <authorList>
            <person name="Wu H."/>
        </authorList>
    </citation>
    <scope>NUCLEOTIDE SEQUENCE</scope>
    <source>
        <strain evidence="2">ZN-S4</strain>
    </source>
</reference>
<sequence>MKIDHIEDILRCSFGLWISGLFSAISGWNSGITFQEQREAFFGLLEQLLNEGKIKFCPPNEFWCEGYDVWDADADTILEYLRSRWPIGASSEKDVSLTNYFYDMPAILWVAPDGTLHGS</sequence>
<dbReference type="InterPro" id="IPR023138">
    <property type="entry name" value="NMB0513-like_sf"/>
</dbReference>
<dbReference type="Proteomes" id="UP000029590">
    <property type="component" value="Unassembled WGS sequence"/>
</dbReference>
<dbReference type="RefSeq" id="WP_036051062.1">
    <property type="nucleotide sequence ID" value="NZ_CADEQC010000002.1"/>
</dbReference>
<dbReference type="AlphaFoldDB" id="A0AAP8S557"/>